<gene>
    <name evidence="6" type="ORF">Sangu_0605900</name>
</gene>
<reference evidence="6" key="1">
    <citation type="submission" date="2020-06" db="EMBL/GenBank/DDBJ databases">
        <authorList>
            <person name="Li T."/>
            <person name="Hu X."/>
            <person name="Zhang T."/>
            <person name="Song X."/>
            <person name="Zhang H."/>
            <person name="Dai N."/>
            <person name="Sheng W."/>
            <person name="Hou X."/>
            <person name="Wei L."/>
        </authorList>
    </citation>
    <scope>NUCLEOTIDE SEQUENCE</scope>
    <source>
        <strain evidence="6">G01</strain>
        <tissue evidence="6">Leaf</tissue>
    </source>
</reference>
<feature type="domain" description="Peptidase C50" evidence="5">
    <location>
        <begin position="435"/>
        <end position="529"/>
    </location>
</feature>
<evidence type="ECO:0000313" key="6">
    <source>
        <dbReference type="EMBL" id="KAL0365083.1"/>
    </source>
</evidence>
<keyword evidence="4" id="KW-0159">Chromosome partition</keyword>
<dbReference type="GO" id="GO:0005737">
    <property type="term" value="C:cytoplasm"/>
    <property type="evidence" value="ECO:0007669"/>
    <property type="project" value="TreeGrafter"/>
</dbReference>
<protein>
    <recommendedName>
        <fullName evidence="2">separase</fullName>
        <ecNumber evidence="2">3.4.22.49</ecNumber>
    </recommendedName>
</protein>
<dbReference type="AlphaFoldDB" id="A0AAW2QBD4"/>
<dbReference type="PROSITE" id="PS51700">
    <property type="entry name" value="SEPARIN"/>
    <property type="match status" value="1"/>
</dbReference>
<dbReference type="GO" id="GO:0006508">
    <property type="term" value="P:proteolysis"/>
    <property type="evidence" value="ECO:0007669"/>
    <property type="project" value="InterPro"/>
</dbReference>
<evidence type="ECO:0000256" key="4">
    <source>
        <dbReference type="ARBA" id="ARBA00022829"/>
    </source>
</evidence>
<dbReference type="EMBL" id="JACGWK010000003">
    <property type="protein sequence ID" value="KAL0365083.1"/>
    <property type="molecule type" value="Genomic_DNA"/>
</dbReference>
<dbReference type="Pfam" id="PF03568">
    <property type="entry name" value="Separin_C"/>
    <property type="match status" value="1"/>
</dbReference>
<name>A0AAW2QBD4_9LAMI</name>
<organism evidence="6">
    <name type="scientific">Sesamum angustifolium</name>
    <dbReference type="NCBI Taxonomy" id="2727405"/>
    <lineage>
        <taxon>Eukaryota</taxon>
        <taxon>Viridiplantae</taxon>
        <taxon>Streptophyta</taxon>
        <taxon>Embryophyta</taxon>
        <taxon>Tracheophyta</taxon>
        <taxon>Spermatophyta</taxon>
        <taxon>Magnoliopsida</taxon>
        <taxon>eudicotyledons</taxon>
        <taxon>Gunneridae</taxon>
        <taxon>Pentapetalae</taxon>
        <taxon>asterids</taxon>
        <taxon>lamiids</taxon>
        <taxon>Lamiales</taxon>
        <taxon>Pedaliaceae</taxon>
        <taxon>Sesamum</taxon>
    </lineage>
</organism>
<sequence length="637" mass="71651">MSLLAFPTVKMNVTAIQQISRLLAFIYVLSTSLKQFSLSPSEEGSESQWASYFHQASVGSHLNQQTLSGIVQKKQSQIATDSKDSSPKSVSTILDVPGSLRLAPESSEELEEFVLRFFQGLPSTPVICISLVAGADAGLLRELLHCSPTIRAWILLSHLSSDNSHVILLPVCKTLEDVSNDDTSSSSVVFNCKDFVKQWQCPWASSVIDEIAPVFRHILEGNYYSSSEYFLEYIRENTSLWWMHRNRLDERLCKFLQEMEDLWLGTWKYLLLGEWPDFNYLDSIQKNLFEDEDLLQLVLTKKCYVGLDSAASSKSSKEIQFLFKRMFDMSDNVDQLECMNRKPIILVLDFEVQLDDLKSLVPLTLSSCHAYGASINKVNQIIFLQMLPWENLPILRNKEVYRMPSVGSIFATLDRCCQNGEQFETKIPAFPFIDPLDSYYLLNPDGDLSRTQVEFENWFKDQNIEGKIGTVPTIEELTLALKNHDLFIYFGHGSGMQYIPGHEIQKLDSCAAGLLLGCSSGSLYLKGCYMPQGAPLSYLLAGSPVIIANLWEVTDKDIDRFGKAMLNAWLRERSAASAKCAQCNEPVNNCKYTKCSHKPRIGSFMGQARDACTLGFLIGASPVCYGVPTGIIKRKDV</sequence>
<dbReference type="GO" id="GO:0004197">
    <property type="term" value="F:cysteine-type endopeptidase activity"/>
    <property type="evidence" value="ECO:0007669"/>
    <property type="project" value="InterPro"/>
</dbReference>
<evidence type="ECO:0000256" key="1">
    <source>
        <dbReference type="ARBA" id="ARBA00000451"/>
    </source>
</evidence>
<evidence type="ECO:0000256" key="2">
    <source>
        <dbReference type="ARBA" id="ARBA00012489"/>
    </source>
</evidence>
<dbReference type="GO" id="GO:0051307">
    <property type="term" value="P:meiotic chromosome separation"/>
    <property type="evidence" value="ECO:0007669"/>
    <property type="project" value="TreeGrafter"/>
</dbReference>
<dbReference type="GO" id="GO:0072686">
    <property type="term" value="C:mitotic spindle"/>
    <property type="evidence" value="ECO:0007669"/>
    <property type="project" value="TreeGrafter"/>
</dbReference>
<comment type="caution">
    <text evidence="6">The sequence shown here is derived from an EMBL/GenBank/DDBJ whole genome shotgun (WGS) entry which is preliminary data.</text>
</comment>
<comment type="catalytic activity">
    <reaction evidence="1">
        <text>All bonds known to be hydrolyzed by this endopeptidase have arginine in P1 and an acidic residue in P4. P6 is often occupied by an acidic residue or by a hydroxy-amino-acid residue, the phosphorylation of which enhances cleavage.</text>
        <dbReference type="EC" id="3.4.22.49"/>
    </reaction>
</comment>
<dbReference type="EC" id="3.4.22.49" evidence="2"/>
<evidence type="ECO:0000256" key="3">
    <source>
        <dbReference type="ARBA" id="ARBA00022801"/>
    </source>
</evidence>
<dbReference type="InterPro" id="IPR005314">
    <property type="entry name" value="Peptidase_C50"/>
</dbReference>
<dbReference type="GO" id="GO:0005634">
    <property type="term" value="C:nucleus"/>
    <property type="evidence" value="ECO:0007669"/>
    <property type="project" value="InterPro"/>
</dbReference>
<evidence type="ECO:0000259" key="5">
    <source>
        <dbReference type="PROSITE" id="PS51700"/>
    </source>
</evidence>
<reference evidence="6" key="2">
    <citation type="journal article" date="2024" name="Plant">
        <title>Genomic evolution and insights into agronomic trait innovations of Sesamum species.</title>
        <authorList>
            <person name="Miao H."/>
            <person name="Wang L."/>
            <person name="Qu L."/>
            <person name="Liu H."/>
            <person name="Sun Y."/>
            <person name="Le M."/>
            <person name="Wang Q."/>
            <person name="Wei S."/>
            <person name="Zheng Y."/>
            <person name="Lin W."/>
            <person name="Duan Y."/>
            <person name="Cao H."/>
            <person name="Xiong S."/>
            <person name="Wang X."/>
            <person name="Wei L."/>
            <person name="Li C."/>
            <person name="Ma Q."/>
            <person name="Ju M."/>
            <person name="Zhao R."/>
            <person name="Li G."/>
            <person name="Mu C."/>
            <person name="Tian Q."/>
            <person name="Mei H."/>
            <person name="Zhang T."/>
            <person name="Gao T."/>
            <person name="Zhang H."/>
        </authorList>
    </citation>
    <scope>NUCLEOTIDE SEQUENCE</scope>
    <source>
        <strain evidence="6">G01</strain>
    </source>
</reference>
<proteinExistence type="predicted"/>
<dbReference type="PANTHER" id="PTHR12792">
    <property type="entry name" value="EXTRA SPINDLE POLES 1-RELATED"/>
    <property type="match status" value="1"/>
</dbReference>
<keyword evidence="3" id="KW-0378">Hydrolase</keyword>
<accession>A0AAW2QBD4</accession>
<dbReference type="InterPro" id="IPR030397">
    <property type="entry name" value="SEPARIN_core_dom"/>
</dbReference>
<dbReference type="PANTHER" id="PTHR12792:SF0">
    <property type="entry name" value="SEPARIN"/>
    <property type="match status" value="1"/>
</dbReference>